<evidence type="ECO:0000313" key="2">
    <source>
        <dbReference type="EMBL" id="MFC3765510.1"/>
    </source>
</evidence>
<proteinExistence type="predicted"/>
<feature type="region of interest" description="Disordered" evidence="1">
    <location>
        <begin position="71"/>
        <end position="93"/>
    </location>
</feature>
<comment type="caution">
    <text evidence="2">The sequence shown here is derived from an EMBL/GenBank/DDBJ whole genome shotgun (WGS) entry which is preliminary data.</text>
</comment>
<name>A0ABV7YP01_9ACTN</name>
<dbReference type="EMBL" id="JBHRZH010000039">
    <property type="protein sequence ID" value="MFC3765510.1"/>
    <property type="molecule type" value="Genomic_DNA"/>
</dbReference>
<dbReference type="Proteomes" id="UP001595699">
    <property type="component" value="Unassembled WGS sequence"/>
</dbReference>
<sequence>MLSALQRSAGNAAVQRMLAAEEPTVQREGSAVPGVAAKHAVTFFKGKQEINASLDPIPAKISELEATAVGTFESKPTSESDTGTAKAGTSVGAETSVSAELEKSWDKTVIEAVTGMKPKTTAGTKFTPTGGEVGIEGALEGQYVTFKLGVSFIEYDKGEVKVLPIKPGVEVPIKKEISIPKLGIEGTLEVKTTLTLTIEPDAKAIAKWLGETFGPELVAVGAPIAAGAAAAGFLVGTMYLMQDAAERGADAGNAAVAAGQEASSFAESFADVATGGPGTGGPRGADGAKAAEEALNKQVGIRTVVIEKNRQHGRGTIAREIYQVIAQDIYDQAKALFRDKHKDDVSVGIGNFLGIDDLGSGVGSHMKTIYIVLENKMPGGGPLILRT</sequence>
<evidence type="ECO:0000256" key="1">
    <source>
        <dbReference type="SAM" id="MobiDB-lite"/>
    </source>
</evidence>
<gene>
    <name evidence="2" type="ORF">ACFOUW_32080</name>
</gene>
<feature type="compositionally biased region" description="Polar residues" evidence="1">
    <location>
        <begin position="74"/>
        <end position="83"/>
    </location>
</feature>
<evidence type="ECO:0000313" key="3">
    <source>
        <dbReference type="Proteomes" id="UP001595699"/>
    </source>
</evidence>
<organism evidence="2 3">
    <name type="scientific">Tenggerimyces flavus</name>
    <dbReference type="NCBI Taxonomy" id="1708749"/>
    <lineage>
        <taxon>Bacteria</taxon>
        <taxon>Bacillati</taxon>
        <taxon>Actinomycetota</taxon>
        <taxon>Actinomycetes</taxon>
        <taxon>Propionibacteriales</taxon>
        <taxon>Nocardioidaceae</taxon>
        <taxon>Tenggerimyces</taxon>
    </lineage>
</organism>
<accession>A0ABV7YP01</accession>
<protein>
    <submittedName>
        <fullName evidence="2">Uncharacterized protein</fullName>
    </submittedName>
</protein>
<dbReference type="RefSeq" id="WP_205119547.1">
    <property type="nucleotide sequence ID" value="NZ_JAFBCM010000001.1"/>
</dbReference>
<keyword evidence="3" id="KW-1185">Reference proteome</keyword>
<reference evidence="3" key="1">
    <citation type="journal article" date="2019" name="Int. J. Syst. Evol. Microbiol.">
        <title>The Global Catalogue of Microorganisms (GCM) 10K type strain sequencing project: providing services to taxonomists for standard genome sequencing and annotation.</title>
        <authorList>
            <consortium name="The Broad Institute Genomics Platform"/>
            <consortium name="The Broad Institute Genome Sequencing Center for Infectious Disease"/>
            <person name="Wu L."/>
            <person name="Ma J."/>
        </authorList>
    </citation>
    <scope>NUCLEOTIDE SEQUENCE [LARGE SCALE GENOMIC DNA]</scope>
    <source>
        <strain evidence="3">CGMCC 4.7241</strain>
    </source>
</reference>